<proteinExistence type="inferred from homology"/>
<keyword evidence="2" id="KW-0413">Isomerase</keyword>
<dbReference type="Pfam" id="PF07221">
    <property type="entry name" value="GlcNAc_2-epim"/>
    <property type="match status" value="1"/>
</dbReference>
<comment type="similarity">
    <text evidence="1">Belongs to the N-acylglucosamine 2-epimerase family.</text>
</comment>
<dbReference type="EMBL" id="CP015243">
    <property type="protein sequence ID" value="ANF56569.1"/>
    <property type="molecule type" value="Genomic_DNA"/>
</dbReference>
<dbReference type="InterPro" id="IPR012341">
    <property type="entry name" value="6hp_glycosidase-like_sf"/>
</dbReference>
<dbReference type="InterPro" id="IPR010819">
    <property type="entry name" value="AGE/CE"/>
</dbReference>
<dbReference type="GO" id="GO:0016853">
    <property type="term" value="F:isomerase activity"/>
    <property type="evidence" value="ECO:0007669"/>
    <property type="project" value="UniProtKB-KW"/>
</dbReference>
<organism evidence="3 4">
    <name type="scientific">Halotalea alkalilenta</name>
    <dbReference type="NCBI Taxonomy" id="376489"/>
    <lineage>
        <taxon>Bacteria</taxon>
        <taxon>Pseudomonadati</taxon>
        <taxon>Pseudomonadota</taxon>
        <taxon>Gammaproteobacteria</taxon>
        <taxon>Oceanospirillales</taxon>
        <taxon>Halomonadaceae</taxon>
        <taxon>Halotalea</taxon>
    </lineage>
</organism>
<dbReference type="RefSeq" id="WP_064121547.1">
    <property type="nucleotide sequence ID" value="NZ_CP015243.1"/>
</dbReference>
<dbReference type="Proteomes" id="UP000077875">
    <property type="component" value="Chromosome"/>
</dbReference>
<dbReference type="Gene3D" id="1.50.10.10">
    <property type="match status" value="1"/>
</dbReference>
<evidence type="ECO:0000313" key="4">
    <source>
        <dbReference type="Proteomes" id="UP000077875"/>
    </source>
</evidence>
<evidence type="ECO:0000313" key="3">
    <source>
        <dbReference type="EMBL" id="ANF56569.1"/>
    </source>
</evidence>
<dbReference type="GO" id="GO:0005975">
    <property type="term" value="P:carbohydrate metabolic process"/>
    <property type="evidence" value="ECO:0007669"/>
    <property type="project" value="InterPro"/>
</dbReference>
<accession>A0A172YBE7</accession>
<gene>
    <name evidence="3" type="ORF">A5892_03030</name>
</gene>
<name>A0A172YBE7_9GAMM</name>
<dbReference type="SUPFAM" id="SSF48208">
    <property type="entry name" value="Six-hairpin glycosidases"/>
    <property type="match status" value="1"/>
</dbReference>
<evidence type="ECO:0000256" key="1">
    <source>
        <dbReference type="ARBA" id="ARBA00008558"/>
    </source>
</evidence>
<dbReference type="KEGG" id="haa:A5892_03030"/>
<dbReference type="InterPro" id="IPR008928">
    <property type="entry name" value="6-hairpin_glycosidase_sf"/>
</dbReference>
<protein>
    <submittedName>
        <fullName evidence="3">Uncharacterized protein</fullName>
    </submittedName>
</protein>
<sequence>MTTLERFQAILSRYHDALVTALESDGLVPEFLATATRSDRPPRLLCQTRGIIYLVHFHLACAHPPAAKRAAKLYEEMRPRYLRHHDGRYTPPAQHDGGARYELAFLLNAQVQLAELEPVEGLDDDLNATLDDILSAPFETWLQPRAGGDFLELNALMHLFEALAITQRYRPQPRIATHIERIAQVASERFLDTEHGLLAERIAEDGRLLEYDLGHNYEWASLLLLNADLGLDFAALDPKTLCSASERVTLESFAPRMISNRLDAERRPMAFDARIWVNLERLRCLALSGSPLAEPLLEEILDAYFPADLPEEYLGQRGPIKSTTGYHVIECYRAVAGTR</sequence>
<reference evidence="3 4" key="1">
    <citation type="submission" date="2016-04" db="EMBL/GenBank/DDBJ databases">
        <title>Complete Genome Sequence of Halotalea alkalilenta IHB B 13600.</title>
        <authorList>
            <person name="Swarnkar M.K."/>
            <person name="Sharma A."/>
            <person name="Kaushal K."/>
            <person name="Soni R."/>
            <person name="Rana S."/>
            <person name="Singh A.K."/>
            <person name="Gulati A."/>
        </authorList>
    </citation>
    <scope>NUCLEOTIDE SEQUENCE [LARGE SCALE GENOMIC DNA]</scope>
    <source>
        <strain evidence="3 4">IHB B 13600</strain>
    </source>
</reference>
<evidence type="ECO:0000256" key="2">
    <source>
        <dbReference type="ARBA" id="ARBA00023235"/>
    </source>
</evidence>
<keyword evidence="4" id="KW-1185">Reference proteome</keyword>
<dbReference type="AlphaFoldDB" id="A0A172YBE7"/>